<dbReference type="OrthoDB" id="9810590at2"/>
<reference evidence="9 10" key="1">
    <citation type="submission" date="2019-04" db="EMBL/GenBank/DDBJ databases">
        <title>Thalassotalea guangxiensis sp. nov., isolated from sediment of the coastal wetland.</title>
        <authorList>
            <person name="Zheng S."/>
            <person name="Zhang D."/>
        </authorList>
    </citation>
    <scope>NUCLEOTIDE SEQUENCE [LARGE SCALE GENOMIC DNA]</scope>
    <source>
        <strain evidence="9 10">ZS-4</strain>
    </source>
</reference>
<evidence type="ECO:0000256" key="1">
    <source>
        <dbReference type="ARBA" id="ARBA00004496"/>
    </source>
</evidence>
<dbReference type="EMBL" id="SWDB01000031">
    <property type="protein sequence ID" value="TKB44127.1"/>
    <property type="molecule type" value="Genomic_DNA"/>
</dbReference>
<dbReference type="Pfam" id="PF00313">
    <property type="entry name" value="CSD"/>
    <property type="match status" value="1"/>
</dbReference>
<evidence type="ECO:0000256" key="3">
    <source>
        <dbReference type="ARBA" id="ARBA00023015"/>
    </source>
</evidence>
<dbReference type="InterPro" id="IPR002059">
    <property type="entry name" value="CSP_DNA-bd"/>
</dbReference>
<feature type="domain" description="CSD" evidence="8">
    <location>
        <begin position="4"/>
        <end position="69"/>
    </location>
</feature>
<dbReference type="GO" id="GO:0005829">
    <property type="term" value="C:cytosol"/>
    <property type="evidence" value="ECO:0007669"/>
    <property type="project" value="UniProtKB-ARBA"/>
</dbReference>
<dbReference type="SUPFAM" id="SSF50249">
    <property type="entry name" value="Nucleic acid-binding proteins"/>
    <property type="match status" value="1"/>
</dbReference>
<dbReference type="FunFam" id="2.40.50.140:FF:000006">
    <property type="entry name" value="Cold shock protein CspC"/>
    <property type="match status" value="1"/>
</dbReference>
<evidence type="ECO:0000256" key="6">
    <source>
        <dbReference type="ARBA" id="ARBA00023163"/>
    </source>
</evidence>
<dbReference type="PROSITE" id="PS00352">
    <property type="entry name" value="CSD_1"/>
    <property type="match status" value="1"/>
</dbReference>
<organism evidence="9 10">
    <name type="scientific">Thalassotalea mangrovi</name>
    <dbReference type="NCBI Taxonomy" id="2572245"/>
    <lineage>
        <taxon>Bacteria</taxon>
        <taxon>Pseudomonadati</taxon>
        <taxon>Pseudomonadota</taxon>
        <taxon>Gammaproteobacteria</taxon>
        <taxon>Alteromonadales</taxon>
        <taxon>Colwelliaceae</taxon>
        <taxon>Thalassotalea</taxon>
    </lineage>
</organism>
<evidence type="ECO:0000256" key="4">
    <source>
        <dbReference type="ARBA" id="ARBA00023125"/>
    </source>
</evidence>
<dbReference type="PROSITE" id="PS51857">
    <property type="entry name" value="CSD_2"/>
    <property type="match status" value="1"/>
</dbReference>
<evidence type="ECO:0000259" key="8">
    <source>
        <dbReference type="PROSITE" id="PS51857"/>
    </source>
</evidence>
<evidence type="ECO:0000313" key="9">
    <source>
        <dbReference type="EMBL" id="TKB44127.1"/>
    </source>
</evidence>
<evidence type="ECO:0000256" key="7">
    <source>
        <dbReference type="RuleBase" id="RU000408"/>
    </source>
</evidence>
<keyword evidence="5" id="KW-0010">Activator</keyword>
<comment type="subcellular location">
    <subcellularLocation>
        <location evidence="1 7">Cytoplasm</location>
    </subcellularLocation>
</comment>
<dbReference type="Gene3D" id="2.40.50.140">
    <property type="entry name" value="Nucleic acid-binding proteins"/>
    <property type="match status" value="1"/>
</dbReference>
<dbReference type="InterPro" id="IPR012340">
    <property type="entry name" value="NA-bd_OB-fold"/>
</dbReference>
<name>A0A4U1B335_9GAMM</name>
<dbReference type="GO" id="GO:0003677">
    <property type="term" value="F:DNA binding"/>
    <property type="evidence" value="ECO:0007669"/>
    <property type="project" value="UniProtKB-KW"/>
</dbReference>
<evidence type="ECO:0000313" key="10">
    <source>
        <dbReference type="Proteomes" id="UP000307999"/>
    </source>
</evidence>
<dbReference type="InterPro" id="IPR011129">
    <property type="entry name" value="CSD"/>
</dbReference>
<dbReference type="Gene3D" id="6.20.370.130">
    <property type="match status" value="1"/>
</dbReference>
<dbReference type="InterPro" id="IPR012156">
    <property type="entry name" value="Cold_shock_CspA"/>
</dbReference>
<keyword evidence="2" id="KW-0963">Cytoplasm</keyword>
<protein>
    <submittedName>
        <fullName evidence="9">Cold-shock protein</fullName>
    </submittedName>
</protein>
<dbReference type="CDD" id="cd04458">
    <property type="entry name" value="CSP_CDS"/>
    <property type="match status" value="1"/>
</dbReference>
<sequence>MTNSVTGVVKWFNEDKGFGFLTPSEGGKDVFVHFRSIVSEGFKSLAEGQQVQFTIEQGQKGPQAANVVAI</sequence>
<proteinExistence type="predicted"/>
<dbReference type="SMART" id="SM00357">
    <property type="entry name" value="CSP"/>
    <property type="match status" value="1"/>
</dbReference>
<dbReference type="PRINTS" id="PR00050">
    <property type="entry name" value="COLDSHOCK"/>
</dbReference>
<accession>A0A4U1B335</accession>
<evidence type="ECO:0000256" key="2">
    <source>
        <dbReference type="ARBA" id="ARBA00022490"/>
    </source>
</evidence>
<keyword evidence="4" id="KW-0238">DNA-binding</keyword>
<keyword evidence="10" id="KW-1185">Reference proteome</keyword>
<comment type="caution">
    <text evidence="9">The sequence shown here is derived from an EMBL/GenBank/DDBJ whole genome shotgun (WGS) entry which is preliminary data.</text>
</comment>
<dbReference type="PANTHER" id="PTHR46565:SF20">
    <property type="entry name" value="COLD SHOCK DOMAIN-CONTAINING PROTEIN 4"/>
    <property type="match status" value="1"/>
</dbReference>
<keyword evidence="3" id="KW-0805">Transcription regulation</keyword>
<dbReference type="PANTHER" id="PTHR46565">
    <property type="entry name" value="COLD SHOCK DOMAIN PROTEIN 2"/>
    <property type="match status" value="1"/>
</dbReference>
<dbReference type="AlphaFoldDB" id="A0A4U1B335"/>
<dbReference type="RefSeq" id="WP_136736658.1">
    <property type="nucleotide sequence ID" value="NZ_SWDB01000031.1"/>
</dbReference>
<gene>
    <name evidence="9" type="ORF">E8M12_13030</name>
</gene>
<keyword evidence="6" id="KW-0804">Transcription</keyword>
<dbReference type="InterPro" id="IPR019844">
    <property type="entry name" value="CSD_CS"/>
</dbReference>
<dbReference type="Proteomes" id="UP000307999">
    <property type="component" value="Unassembled WGS sequence"/>
</dbReference>
<dbReference type="PIRSF" id="PIRSF002599">
    <property type="entry name" value="Cold_shock_A"/>
    <property type="match status" value="1"/>
</dbReference>
<evidence type="ECO:0000256" key="5">
    <source>
        <dbReference type="ARBA" id="ARBA00023159"/>
    </source>
</evidence>